<dbReference type="GO" id="GO:0008961">
    <property type="term" value="F:phosphatidylglycerol-prolipoprotein diacylglyceryl transferase activity"/>
    <property type="evidence" value="ECO:0007669"/>
    <property type="project" value="UniProtKB-EC"/>
</dbReference>
<comment type="caution">
    <text evidence="9">The sequence shown here is derived from an EMBL/GenBank/DDBJ whole genome shotgun (WGS) entry which is preliminary data.</text>
</comment>
<comment type="similarity">
    <text evidence="1 7">Belongs to the Lgt family.</text>
</comment>
<sequence length="339" mass="36776">MIPTAIPAPEHSEWVLFETSAFSLSIKFYAIAIVIGIIVAYALTERRYVAKGATRDVTLSIALWAVIFGIIGGRLYHVITDYQLYFGPGRDPWRVFDLRGGGLGIWGAVALGGVGAWIGCRRNGVRLLPFADALAPGLLIAQAIGRLGNYFNQELFGGPTSLPWGLQVDAAYRPAGFPPEQLFHPTFLYESLWCLGGAVVLLLLEKRFHLVAGQLFATYVIVYTLGRVWIENLRIDPAHLVAGLRLNVWTSLLVLLGGIIALVILRRAYLRDSSRDHVWLRARPEPQTEGTEVSQHDDAAAGQAAVVPEKTETSGAASTGDSAASSESEPEVGNRSVNG</sequence>
<dbReference type="PROSITE" id="PS01311">
    <property type="entry name" value="LGT"/>
    <property type="match status" value="1"/>
</dbReference>
<evidence type="ECO:0000256" key="6">
    <source>
        <dbReference type="ARBA" id="ARBA00023136"/>
    </source>
</evidence>
<dbReference type="RefSeq" id="WP_320754504.1">
    <property type="nucleotide sequence ID" value="NZ_JAWNFY010000010.1"/>
</dbReference>
<comment type="function">
    <text evidence="7">Catalyzes the transfer of the diacylglyceryl group from phosphatidylglycerol to the sulfhydryl group of the N-terminal cysteine of a prolipoprotein, the first step in the formation of mature lipoproteins.</text>
</comment>
<keyword evidence="4 7" id="KW-0812">Transmembrane</keyword>
<dbReference type="EMBL" id="JAWNFY010000010">
    <property type="protein sequence ID" value="MDY5146313.1"/>
    <property type="molecule type" value="Genomic_DNA"/>
</dbReference>
<evidence type="ECO:0000256" key="2">
    <source>
        <dbReference type="ARBA" id="ARBA00022475"/>
    </source>
</evidence>
<organism evidence="9 10">
    <name type="scientific">Actinotignum timonense</name>
    <dbReference type="NCBI Taxonomy" id="1870995"/>
    <lineage>
        <taxon>Bacteria</taxon>
        <taxon>Bacillati</taxon>
        <taxon>Actinomycetota</taxon>
        <taxon>Actinomycetes</taxon>
        <taxon>Actinomycetales</taxon>
        <taxon>Actinomycetaceae</taxon>
        <taxon>Actinotignum</taxon>
    </lineage>
</organism>
<evidence type="ECO:0000256" key="4">
    <source>
        <dbReference type="ARBA" id="ARBA00022692"/>
    </source>
</evidence>
<comment type="catalytic activity">
    <reaction evidence="7">
        <text>L-cysteinyl-[prolipoprotein] + a 1,2-diacyl-sn-glycero-3-phospho-(1'-sn-glycerol) = an S-1,2-diacyl-sn-glyceryl-L-cysteinyl-[prolipoprotein] + sn-glycerol 1-phosphate + H(+)</text>
        <dbReference type="Rhea" id="RHEA:56712"/>
        <dbReference type="Rhea" id="RHEA-COMP:14679"/>
        <dbReference type="Rhea" id="RHEA-COMP:14680"/>
        <dbReference type="ChEBI" id="CHEBI:15378"/>
        <dbReference type="ChEBI" id="CHEBI:29950"/>
        <dbReference type="ChEBI" id="CHEBI:57685"/>
        <dbReference type="ChEBI" id="CHEBI:64716"/>
        <dbReference type="ChEBI" id="CHEBI:140658"/>
        <dbReference type="EC" id="2.5.1.145"/>
    </reaction>
</comment>
<feature type="transmembrane region" description="Helical" evidence="7">
    <location>
        <begin position="99"/>
        <end position="120"/>
    </location>
</feature>
<keyword evidence="6 7" id="KW-0472">Membrane</keyword>
<comment type="subcellular location">
    <subcellularLocation>
        <location evidence="7">Cell membrane</location>
        <topology evidence="7">Multi-pass membrane protein</topology>
    </subcellularLocation>
</comment>
<feature type="transmembrane region" description="Helical" evidence="7">
    <location>
        <begin position="211"/>
        <end position="230"/>
    </location>
</feature>
<accession>A0ABU5GF28</accession>
<dbReference type="HAMAP" id="MF_01147">
    <property type="entry name" value="Lgt"/>
    <property type="match status" value="1"/>
</dbReference>
<feature type="transmembrane region" description="Helical" evidence="7">
    <location>
        <begin position="56"/>
        <end position="79"/>
    </location>
</feature>
<evidence type="ECO:0000256" key="3">
    <source>
        <dbReference type="ARBA" id="ARBA00022679"/>
    </source>
</evidence>
<feature type="transmembrane region" description="Helical" evidence="7">
    <location>
        <begin position="26"/>
        <end position="44"/>
    </location>
</feature>
<feature type="binding site" evidence="7">
    <location>
        <position position="146"/>
    </location>
    <ligand>
        <name>a 1,2-diacyl-sn-glycero-3-phospho-(1'-sn-glycerol)</name>
        <dbReference type="ChEBI" id="CHEBI:64716"/>
    </ligand>
</feature>
<feature type="transmembrane region" description="Helical" evidence="7">
    <location>
        <begin position="187"/>
        <end position="204"/>
    </location>
</feature>
<evidence type="ECO:0000256" key="5">
    <source>
        <dbReference type="ARBA" id="ARBA00022989"/>
    </source>
</evidence>
<feature type="transmembrane region" description="Helical" evidence="7">
    <location>
        <begin position="242"/>
        <end position="265"/>
    </location>
</feature>
<gene>
    <name evidence="7 9" type="primary">lgt</name>
    <name evidence="9" type="ORF">R6P33_04655</name>
</gene>
<keyword evidence="5 7" id="KW-1133">Transmembrane helix</keyword>
<evidence type="ECO:0000256" key="8">
    <source>
        <dbReference type="SAM" id="MobiDB-lite"/>
    </source>
</evidence>
<proteinExistence type="inferred from homology"/>
<keyword evidence="3 7" id="KW-0808">Transferase</keyword>
<feature type="transmembrane region" description="Helical" evidence="7">
    <location>
        <begin position="127"/>
        <end position="145"/>
    </location>
</feature>
<dbReference type="Proteomes" id="UP001284901">
    <property type="component" value="Unassembled WGS sequence"/>
</dbReference>
<keyword evidence="10" id="KW-1185">Reference proteome</keyword>
<dbReference type="Pfam" id="PF01790">
    <property type="entry name" value="LGT"/>
    <property type="match status" value="1"/>
</dbReference>
<comment type="pathway">
    <text evidence="7">Protein modification; lipoprotein biosynthesis (diacylglyceryl transfer).</text>
</comment>
<evidence type="ECO:0000256" key="1">
    <source>
        <dbReference type="ARBA" id="ARBA00007150"/>
    </source>
</evidence>
<name>A0ABU5GF28_9ACTO</name>
<feature type="compositionally biased region" description="Low complexity" evidence="8">
    <location>
        <begin position="313"/>
        <end position="327"/>
    </location>
</feature>
<evidence type="ECO:0000256" key="7">
    <source>
        <dbReference type="HAMAP-Rule" id="MF_01147"/>
    </source>
</evidence>
<evidence type="ECO:0000313" key="10">
    <source>
        <dbReference type="Proteomes" id="UP001284901"/>
    </source>
</evidence>
<dbReference type="PANTHER" id="PTHR30589">
    <property type="entry name" value="PROLIPOPROTEIN DIACYLGLYCERYL TRANSFERASE"/>
    <property type="match status" value="1"/>
</dbReference>
<dbReference type="PANTHER" id="PTHR30589:SF0">
    <property type="entry name" value="PHOSPHATIDYLGLYCEROL--PROLIPOPROTEIN DIACYLGLYCERYL TRANSFERASE"/>
    <property type="match status" value="1"/>
</dbReference>
<dbReference type="NCBIfam" id="TIGR00544">
    <property type="entry name" value="lgt"/>
    <property type="match status" value="1"/>
</dbReference>
<dbReference type="EC" id="2.5.1.145" evidence="7"/>
<protein>
    <recommendedName>
        <fullName evidence="7">Phosphatidylglycerol--prolipoprotein diacylglyceryl transferase</fullName>
        <ecNumber evidence="7">2.5.1.145</ecNumber>
    </recommendedName>
</protein>
<dbReference type="InterPro" id="IPR001640">
    <property type="entry name" value="Lgt"/>
</dbReference>
<feature type="region of interest" description="Disordered" evidence="8">
    <location>
        <begin position="281"/>
        <end position="339"/>
    </location>
</feature>
<keyword evidence="2 7" id="KW-1003">Cell membrane</keyword>
<evidence type="ECO:0000313" key="9">
    <source>
        <dbReference type="EMBL" id="MDY5146313.1"/>
    </source>
</evidence>
<reference evidence="9 10" key="1">
    <citation type="submission" date="2023-10" db="EMBL/GenBank/DDBJ databases">
        <title>Whole Genome based description of the genera Actinobaculum and Actinotignum reveals a complex phylogenetic relationship within the species included in the genus Actinotignum.</title>
        <authorList>
            <person name="Jensen C.S."/>
            <person name="Dargis R."/>
            <person name="Kemp M."/>
            <person name="Christensen J.J."/>
        </authorList>
    </citation>
    <scope>NUCLEOTIDE SEQUENCE [LARGE SCALE GENOMIC DNA]</scope>
    <source>
        <strain evidence="9 10">SLA_B089</strain>
    </source>
</reference>